<dbReference type="OrthoDB" id="9808843at2"/>
<dbReference type="PROSITE" id="PS50110">
    <property type="entry name" value="RESPONSE_REGULATORY"/>
    <property type="match status" value="1"/>
</dbReference>
<gene>
    <name evidence="5" type="ORF">D9V34_04830</name>
</gene>
<dbReference type="PANTHER" id="PTHR43214:SF42">
    <property type="entry name" value="TRANSCRIPTIONAL REGULATORY PROTEIN DESR"/>
    <property type="match status" value="1"/>
</dbReference>
<dbReference type="Pfam" id="PF00196">
    <property type="entry name" value="GerE"/>
    <property type="match status" value="1"/>
</dbReference>
<name>A0A3L7AX26_9MICO</name>
<evidence type="ECO:0000313" key="6">
    <source>
        <dbReference type="Proteomes" id="UP000269438"/>
    </source>
</evidence>
<dbReference type="PANTHER" id="PTHR43214">
    <property type="entry name" value="TWO-COMPONENT RESPONSE REGULATOR"/>
    <property type="match status" value="1"/>
</dbReference>
<dbReference type="AlphaFoldDB" id="A0A3L7AX26"/>
<evidence type="ECO:0000256" key="2">
    <source>
        <dbReference type="PROSITE-ProRule" id="PRU00169"/>
    </source>
</evidence>
<dbReference type="PRINTS" id="PR00038">
    <property type="entry name" value="HTHLUXR"/>
</dbReference>
<dbReference type="InterPro" id="IPR001789">
    <property type="entry name" value="Sig_transdc_resp-reg_receiver"/>
</dbReference>
<dbReference type="GO" id="GO:0003677">
    <property type="term" value="F:DNA binding"/>
    <property type="evidence" value="ECO:0007669"/>
    <property type="project" value="UniProtKB-KW"/>
</dbReference>
<dbReference type="SUPFAM" id="SSF52172">
    <property type="entry name" value="CheY-like"/>
    <property type="match status" value="1"/>
</dbReference>
<dbReference type="GO" id="GO:0006355">
    <property type="term" value="P:regulation of DNA-templated transcription"/>
    <property type="evidence" value="ECO:0007669"/>
    <property type="project" value="InterPro"/>
</dbReference>
<dbReference type="GO" id="GO:0000160">
    <property type="term" value="P:phosphorelay signal transduction system"/>
    <property type="evidence" value="ECO:0007669"/>
    <property type="project" value="InterPro"/>
</dbReference>
<dbReference type="SMART" id="SM00421">
    <property type="entry name" value="HTH_LUXR"/>
    <property type="match status" value="1"/>
</dbReference>
<keyword evidence="2" id="KW-0597">Phosphoprotein</keyword>
<evidence type="ECO:0000313" key="5">
    <source>
        <dbReference type="EMBL" id="RLP84121.1"/>
    </source>
</evidence>
<dbReference type="Proteomes" id="UP000269438">
    <property type="component" value="Unassembled WGS sequence"/>
</dbReference>
<dbReference type="Pfam" id="PF00072">
    <property type="entry name" value="Response_reg"/>
    <property type="match status" value="1"/>
</dbReference>
<dbReference type="PROSITE" id="PS50043">
    <property type="entry name" value="HTH_LUXR_2"/>
    <property type="match status" value="1"/>
</dbReference>
<feature type="modified residue" description="4-aspartylphosphate" evidence="2">
    <location>
        <position position="63"/>
    </location>
</feature>
<reference evidence="5 6" key="1">
    <citation type="submission" date="2018-10" db="EMBL/GenBank/DDBJ databases">
        <authorList>
            <person name="Li J."/>
        </authorList>
    </citation>
    <scope>NUCLEOTIDE SEQUENCE [LARGE SCALE GENOMIC DNA]</scope>
    <source>
        <strain evidence="5 6">JCM 11654</strain>
    </source>
</reference>
<accession>A0A3L7AX26</accession>
<protein>
    <submittedName>
        <fullName evidence="5">DNA-binding response regulator</fullName>
    </submittedName>
</protein>
<dbReference type="CDD" id="cd06170">
    <property type="entry name" value="LuxR_C_like"/>
    <property type="match status" value="1"/>
</dbReference>
<evidence type="ECO:0000256" key="1">
    <source>
        <dbReference type="ARBA" id="ARBA00023125"/>
    </source>
</evidence>
<organism evidence="5 6">
    <name type="scientific">Mycetocola lacteus</name>
    <dbReference type="NCBI Taxonomy" id="76637"/>
    <lineage>
        <taxon>Bacteria</taxon>
        <taxon>Bacillati</taxon>
        <taxon>Actinomycetota</taxon>
        <taxon>Actinomycetes</taxon>
        <taxon>Micrococcales</taxon>
        <taxon>Microbacteriaceae</taxon>
        <taxon>Mycetocola</taxon>
    </lineage>
</organism>
<dbReference type="EMBL" id="RCUY01000002">
    <property type="protein sequence ID" value="RLP84121.1"/>
    <property type="molecule type" value="Genomic_DNA"/>
</dbReference>
<keyword evidence="6" id="KW-1185">Reference proteome</keyword>
<evidence type="ECO:0000259" key="3">
    <source>
        <dbReference type="PROSITE" id="PS50043"/>
    </source>
</evidence>
<keyword evidence="1 5" id="KW-0238">DNA-binding</keyword>
<dbReference type="SUPFAM" id="SSF46894">
    <property type="entry name" value="C-terminal effector domain of the bipartite response regulators"/>
    <property type="match status" value="1"/>
</dbReference>
<dbReference type="SMART" id="SM00448">
    <property type="entry name" value="REC"/>
    <property type="match status" value="1"/>
</dbReference>
<comment type="caution">
    <text evidence="5">The sequence shown here is derived from an EMBL/GenBank/DDBJ whole genome shotgun (WGS) entry which is preliminary data.</text>
</comment>
<dbReference type="Gene3D" id="3.40.50.2300">
    <property type="match status" value="1"/>
</dbReference>
<evidence type="ECO:0000259" key="4">
    <source>
        <dbReference type="PROSITE" id="PS50110"/>
    </source>
</evidence>
<dbReference type="InterPro" id="IPR016032">
    <property type="entry name" value="Sig_transdc_resp-reg_C-effctor"/>
</dbReference>
<dbReference type="InterPro" id="IPR011006">
    <property type="entry name" value="CheY-like_superfamily"/>
</dbReference>
<feature type="domain" description="Response regulatory" evidence="4">
    <location>
        <begin position="12"/>
        <end position="127"/>
    </location>
</feature>
<dbReference type="PROSITE" id="PS00622">
    <property type="entry name" value="HTH_LUXR_1"/>
    <property type="match status" value="1"/>
</dbReference>
<proteinExistence type="predicted"/>
<dbReference type="InterPro" id="IPR039420">
    <property type="entry name" value="WalR-like"/>
</dbReference>
<dbReference type="RefSeq" id="WP_121687731.1">
    <property type="nucleotide sequence ID" value="NZ_RCUY01000002.1"/>
</dbReference>
<sequence length="209" mass="22396">MSTAPSTPAPLRLLIADDEELIRGALVALLSLEPDLEVIADVSDGGAAVTAAAEHRPDVVLLDLEMPVLDGVDAAIQIRRTLDTRIVLVTRHARPGTLKRALSAGISGFVPKSTPASELAQIIRAVARGERYIDRDLAAAALTEDENPLTARERDVLRLTREGLPTKLVAKHLHLAHGTVRNHTSAAMLKLNAESRVQAAAIAWDNGWI</sequence>
<dbReference type="InterPro" id="IPR000792">
    <property type="entry name" value="Tscrpt_reg_LuxR_C"/>
</dbReference>
<feature type="domain" description="HTH luxR-type" evidence="3">
    <location>
        <begin position="142"/>
        <end position="207"/>
    </location>
</feature>